<dbReference type="GO" id="GO:0005992">
    <property type="term" value="P:trehalose biosynthetic process"/>
    <property type="evidence" value="ECO:0007669"/>
    <property type="project" value="InterPro"/>
</dbReference>
<gene>
    <name evidence="3" type="ORF">BJ554DRAFT_2782</name>
</gene>
<comment type="caution">
    <text evidence="3">The sequence shown here is derived from an EMBL/GenBank/DDBJ whole genome shotgun (WGS) entry which is preliminary data.</text>
</comment>
<dbReference type="EMBL" id="JAEFCI010010366">
    <property type="protein sequence ID" value="KAG5457255.1"/>
    <property type="molecule type" value="Genomic_DNA"/>
</dbReference>
<dbReference type="CDD" id="cd01627">
    <property type="entry name" value="HAD_TPP"/>
    <property type="match status" value="1"/>
</dbReference>
<organism evidence="3 4">
    <name type="scientific">Olpidium bornovanus</name>
    <dbReference type="NCBI Taxonomy" id="278681"/>
    <lineage>
        <taxon>Eukaryota</taxon>
        <taxon>Fungi</taxon>
        <taxon>Fungi incertae sedis</taxon>
        <taxon>Olpidiomycota</taxon>
        <taxon>Olpidiomycotina</taxon>
        <taxon>Olpidiomycetes</taxon>
        <taxon>Olpidiales</taxon>
        <taxon>Olpidiaceae</taxon>
        <taxon>Olpidium</taxon>
    </lineage>
</organism>
<comment type="similarity">
    <text evidence="1">In the N-terminal section; belongs to the glycosyltransferase 20 family.</text>
</comment>
<dbReference type="Pfam" id="PF02358">
    <property type="entry name" value="Trehalose_PPase"/>
    <property type="match status" value="1"/>
</dbReference>
<evidence type="ECO:0000256" key="1">
    <source>
        <dbReference type="ARBA" id="ARBA00005409"/>
    </source>
</evidence>
<dbReference type="InterPro" id="IPR001830">
    <property type="entry name" value="Glyco_trans_20"/>
</dbReference>
<dbReference type="CDD" id="cd03788">
    <property type="entry name" value="GT20_TPS"/>
    <property type="match status" value="1"/>
</dbReference>
<dbReference type="GO" id="GO:0005829">
    <property type="term" value="C:cytosol"/>
    <property type="evidence" value="ECO:0007669"/>
    <property type="project" value="TreeGrafter"/>
</dbReference>
<dbReference type="Gene3D" id="3.30.70.1020">
    <property type="entry name" value="Trehalose-6-phosphate phosphatase related protein, domain 2"/>
    <property type="match status" value="1"/>
</dbReference>
<dbReference type="Gene3D" id="3.40.50.1000">
    <property type="entry name" value="HAD superfamily/HAD-like"/>
    <property type="match status" value="1"/>
</dbReference>
<dbReference type="SUPFAM" id="SSF53756">
    <property type="entry name" value="UDP-Glycosyltransferase/glycogen phosphorylase"/>
    <property type="match status" value="1"/>
</dbReference>
<dbReference type="PANTHER" id="PTHR10788:SF123">
    <property type="entry name" value="TREHALOSE-PHOSPHATASE"/>
    <property type="match status" value="1"/>
</dbReference>
<accession>A0A8H7ZQ72</accession>
<evidence type="ECO:0000313" key="3">
    <source>
        <dbReference type="EMBL" id="KAG5457255.1"/>
    </source>
</evidence>
<dbReference type="InterPro" id="IPR006379">
    <property type="entry name" value="HAD-SF_hydro_IIB"/>
</dbReference>
<proteinExistence type="inferred from homology"/>
<dbReference type="InterPro" id="IPR023214">
    <property type="entry name" value="HAD_sf"/>
</dbReference>
<dbReference type="FunFam" id="3.40.50.2000:FF:000036">
    <property type="entry name" value="Alpha,alpha-trehalose-phosphate synthase subunit Tps2"/>
    <property type="match status" value="1"/>
</dbReference>
<dbReference type="Gene3D" id="3.40.50.2000">
    <property type="entry name" value="Glycogen Phosphorylase B"/>
    <property type="match status" value="1"/>
</dbReference>
<sequence>MIGIFPIGIDVGHVEERRKSKVVKEKIAAIREMYADKMIIIGRDKLDQTKGVRQKLLAFEKFLQEYPEWRGRVVLIQVTSPPQRDTPKLETKVSELVSRINGTYGSLEFAPVHHYHQHIDRDEYYALLSVADIGLITSVRDGMNTTSHEFVVCQQENKGPLILSEFTGTAGSLSSSLQVNPWDYVGVADMIEEALVMSPEEKETRQKQLYSHVAQFTAQYWARRFVKEARACLNLPDKSNTTPRLNANEMCQKYQPAKKRLLMFDYDVSTCRHVVRLYCGSRRFQRNVISLQGTLTPIRKLPKAAVPPENMLAALKKLAQDPRNIVFVISGRDQAALDEWLGAVPNLGLSAEHGCFVQYPGTGREWINLSETVDLSWKNDVIEIFTYYTERTQGSFIEHKRCSLTWHYRLADPESFQAKECQNHLENAVLSKLPVEILVGKKNLEVRPVSINKGEIVKRLLAQYPDTEFVFCAGDDKTDEDMFRVLRHISVGATPPNSAVGKMANCSGSPVEGGPDKQPPHVYTCTIGPSKKMTLASWHVQSPEELVRVMERMTQA</sequence>
<name>A0A8H7ZQ72_9FUNG</name>
<dbReference type="InterPro" id="IPR003337">
    <property type="entry name" value="Trehalose_PPase"/>
</dbReference>
<dbReference type="GO" id="GO:0004805">
    <property type="term" value="F:trehalose-phosphatase activity"/>
    <property type="evidence" value="ECO:0007669"/>
    <property type="project" value="TreeGrafter"/>
</dbReference>
<dbReference type="InterPro" id="IPR036412">
    <property type="entry name" value="HAD-like_sf"/>
</dbReference>
<dbReference type="Pfam" id="PF00982">
    <property type="entry name" value="Glyco_transf_20"/>
    <property type="match status" value="1"/>
</dbReference>
<keyword evidence="4" id="KW-1185">Reference proteome</keyword>
<dbReference type="SUPFAM" id="SSF56784">
    <property type="entry name" value="HAD-like"/>
    <property type="match status" value="1"/>
</dbReference>
<dbReference type="NCBIfam" id="TIGR00685">
    <property type="entry name" value="T6PP"/>
    <property type="match status" value="1"/>
</dbReference>
<evidence type="ECO:0000256" key="2">
    <source>
        <dbReference type="ARBA" id="ARBA00006330"/>
    </source>
</evidence>
<dbReference type="GO" id="GO:0003825">
    <property type="term" value="F:alpha,alpha-trehalose-phosphate synthase (UDP-forming) activity"/>
    <property type="evidence" value="ECO:0007669"/>
    <property type="project" value="TreeGrafter"/>
</dbReference>
<reference evidence="3 4" key="1">
    <citation type="journal article" name="Sci. Rep.">
        <title>Genome-scale phylogenetic analyses confirm Olpidium as the closest living zoosporic fungus to the non-flagellated, terrestrial fungi.</title>
        <authorList>
            <person name="Chang Y."/>
            <person name="Rochon D."/>
            <person name="Sekimoto S."/>
            <person name="Wang Y."/>
            <person name="Chovatia M."/>
            <person name="Sandor L."/>
            <person name="Salamov A."/>
            <person name="Grigoriev I.V."/>
            <person name="Stajich J.E."/>
            <person name="Spatafora J.W."/>
        </authorList>
    </citation>
    <scope>NUCLEOTIDE SEQUENCE [LARGE SCALE GENOMIC DNA]</scope>
    <source>
        <strain evidence="3">S191</strain>
    </source>
</reference>
<dbReference type="OrthoDB" id="755951at2759"/>
<dbReference type="Proteomes" id="UP000673691">
    <property type="component" value="Unassembled WGS sequence"/>
</dbReference>
<dbReference type="FunFam" id="3.40.50.1000:FF:000052">
    <property type="entry name" value="Alpha,alpha-trehalose-phosphate synthase [UDP-forming] 6"/>
    <property type="match status" value="1"/>
</dbReference>
<dbReference type="GO" id="GO:0005946">
    <property type="term" value="C:alpha,alpha-trehalose-phosphate synthase complex (UDP-forming)"/>
    <property type="evidence" value="ECO:0007669"/>
    <property type="project" value="TreeGrafter"/>
</dbReference>
<protein>
    <submittedName>
        <fullName evidence="3">Glycosyltransferase family 20-domain-containing protein</fullName>
    </submittedName>
</protein>
<dbReference type="PANTHER" id="PTHR10788">
    <property type="entry name" value="TREHALOSE-6-PHOSPHATE SYNTHASE"/>
    <property type="match status" value="1"/>
</dbReference>
<comment type="similarity">
    <text evidence="2">In the C-terminal section; belongs to the trehalose phosphatase family.</text>
</comment>
<dbReference type="FunFam" id="3.30.70.1020:FF:000002">
    <property type="entry name" value="Trehalose-6-phosphate synthase 2"/>
    <property type="match status" value="1"/>
</dbReference>
<evidence type="ECO:0000313" key="4">
    <source>
        <dbReference type="Proteomes" id="UP000673691"/>
    </source>
</evidence>
<dbReference type="NCBIfam" id="TIGR01484">
    <property type="entry name" value="HAD-SF-IIB"/>
    <property type="match status" value="1"/>
</dbReference>
<dbReference type="AlphaFoldDB" id="A0A8H7ZQ72"/>